<name>A0A4S8K485_MUSBA</name>
<proteinExistence type="predicted"/>
<protein>
    <submittedName>
        <fullName evidence="1">Uncharacterized protein</fullName>
    </submittedName>
</protein>
<organism evidence="1 2">
    <name type="scientific">Musa balbisiana</name>
    <name type="common">Banana</name>
    <dbReference type="NCBI Taxonomy" id="52838"/>
    <lineage>
        <taxon>Eukaryota</taxon>
        <taxon>Viridiplantae</taxon>
        <taxon>Streptophyta</taxon>
        <taxon>Embryophyta</taxon>
        <taxon>Tracheophyta</taxon>
        <taxon>Spermatophyta</taxon>
        <taxon>Magnoliopsida</taxon>
        <taxon>Liliopsida</taxon>
        <taxon>Zingiberales</taxon>
        <taxon>Musaceae</taxon>
        <taxon>Musa</taxon>
    </lineage>
</organism>
<dbReference type="Proteomes" id="UP000317650">
    <property type="component" value="Chromosome 8"/>
</dbReference>
<sequence length="92" mass="10260">MITTTKAKIEERRTREKGYGVREWRSREFTARGLALQMDSTVVRSPFLAAAWRSEDSLPPFGNRFFLLDAAPGSPISARCAVVELQATKAAD</sequence>
<comment type="caution">
    <text evidence="1">The sequence shown here is derived from an EMBL/GenBank/DDBJ whole genome shotgun (WGS) entry which is preliminary data.</text>
</comment>
<evidence type="ECO:0000313" key="1">
    <source>
        <dbReference type="EMBL" id="THU69613.1"/>
    </source>
</evidence>
<reference evidence="1 2" key="1">
    <citation type="journal article" date="2019" name="Nat. Plants">
        <title>Genome sequencing of Musa balbisiana reveals subgenome evolution and function divergence in polyploid bananas.</title>
        <authorList>
            <person name="Yao X."/>
        </authorList>
    </citation>
    <scope>NUCLEOTIDE SEQUENCE [LARGE SCALE GENOMIC DNA]</scope>
    <source>
        <strain evidence="2">cv. DH-PKW</strain>
        <tissue evidence="1">Leaves</tissue>
    </source>
</reference>
<dbReference type="EMBL" id="PYDT01000002">
    <property type="protein sequence ID" value="THU69613.1"/>
    <property type="molecule type" value="Genomic_DNA"/>
</dbReference>
<evidence type="ECO:0000313" key="2">
    <source>
        <dbReference type="Proteomes" id="UP000317650"/>
    </source>
</evidence>
<keyword evidence="2" id="KW-1185">Reference proteome</keyword>
<accession>A0A4S8K485</accession>
<dbReference type="AlphaFoldDB" id="A0A4S8K485"/>
<gene>
    <name evidence="1" type="ORF">C4D60_Mb08t16240</name>
</gene>